<comment type="function">
    <text evidence="2">May be involved in vacuolar sorting and osmoregulation.</text>
</comment>
<dbReference type="Proteomes" id="UP001150062">
    <property type="component" value="Unassembled WGS sequence"/>
</dbReference>
<dbReference type="InterPro" id="IPR007484">
    <property type="entry name" value="Peptidase_M28"/>
</dbReference>
<feature type="domain" description="Peptidase M28" evidence="12">
    <location>
        <begin position="143"/>
        <end position="341"/>
    </location>
</feature>
<feature type="transmembrane region" description="Helical" evidence="11">
    <location>
        <begin position="391"/>
        <end position="412"/>
    </location>
</feature>
<protein>
    <recommendedName>
        <fullName evidence="5">Vacuolar membrane protease</fullName>
    </recommendedName>
    <alternativeName>
        <fullName evidence="9">FXNA-related family protease 1</fullName>
    </alternativeName>
</protein>
<feature type="transmembrane region" description="Helical" evidence="11">
    <location>
        <begin position="7"/>
        <end position="30"/>
    </location>
</feature>
<accession>A0ABQ8YI15</accession>
<keyword evidence="6" id="KW-0926">Vacuole</keyword>
<evidence type="ECO:0000256" key="4">
    <source>
        <dbReference type="ARBA" id="ARBA00010918"/>
    </source>
</evidence>
<evidence type="ECO:0000256" key="10">
    <source>
        <dbReference type="SAM" id="MobiDB-lite"/>
    </source>
</evidence>
<feature type="region of interest" description="Disordered" evidence="10">
    <location>
        <begin position="444"/>
        <end position="480"/>
    </location>
</feature>
<feature type="compositionally biased region" description="Basic and acidic residues" evidence="10">
    <location>
        <begin position="462"/>
        <end position="480"/>
    </location>
</feature>
<reference evidence="13" key="1">
    <citation type="submission" date="2022-08" db="EMBL/GenBank/DDBJ databases">
        <title>Novel sulfate-reducing endosymbionts in the free-living metamonad Anaeramoeba.</title>
        <authorList>
            <person name="Jerlstrom-Hultqvist J."/>
            <person name="Cepicka I."/>
            <person name="Gallot-Lavallee L."/>
            <person name="Salas-Leiva D."/>
            <person name="Curtis B.A."/>
            <person name="Zahonova K."/>
            <person name="Pipaliya S."/>
            <person name="Dacks J."/>
            <person name="Roger A.J."/>
        </authorList>
    </citation>
    <scope>NUCLEOTIDE SEQUENCE</scope>
    <source>
        <strain evidence="13">Schooner1</strain>
    </source>
</reference>
<evidence type="ECO:0000256" key="8">
    <source>
        <dbReference type="ARBA" id="ARBA00023180"/>
    </source>
</evidence>
<dbReference type="Gene3D" id="3.40.630.10">
    <property type="entry name" value="Zn peptidases"/>
    <property type="match status" value="1"/>
</dbReference>
<name>A0ABQ8YI15_9EUKA</name>
<evidence type="ECO:0000256" key="2">
    <source>
        <dbReference type="ARBA" id="ARBA00003273"/>
    </source>
</evidence>
<sequence length="480" mass="55025">MKTKIKLNFSLLFAFFFFLITLFVIGPRLIEHTKFRDLQKKDLLENEYYEEAPNGVFSTTRVYNFLKSLPPGPHPRGSEAHAEVKSIIMKELSSLKTVIASTNSLEYEIDNSTQFTFTWNWEERNQMVHMSNLSNILVRIWNKWGTDSEKNCILLSAHTDSVFTGPGMSDDMVNVGTMIELIRNLLTVEPPGKRIQGCVVFAFLDQEEYSMSGSNAASMHKWVQNCKTFVNLESMGSARDKPVLLEIPSHTPWLYKILKNGSFQKGSYFHPLIQDIYSNGFFHSGTDSKIYKSKIWGPNGGLDGFGYAYVNHAWVYHSWNDNLEEIISNKIKYLGNTLLQVTLYSANYMYNNQKEINDQIDNYMKGESESTQYSLLNYFNKVSVLTFSECVAIFVTFLVVCFGILFIYLYTLKKRIAKEKIKMGINLFLYLHFNNLVENNGTKDLTIKGGGKRKGKRKGKKKEKEQEKGKGKGKGKGKDQ</sequence>
<evidence type="ECO:0000313" key="13">
    <source>
        <dbReference type="EMBL" id="KAJ6244216.1"/>
    </source>
</evidence>
<comment type="caution">
    <text evidence="13">The sequence shown here is derived from an EMBL/GenBank/DDBJ whole genome shotgun (WGS) entry which is preliminary data.</text>
</comment>
<keyword evidence="7 11" id="KW-1133">Transmembrane helix</keyword>
<dbReference type="PANTHER" id="PTHR12147:SF58">
    <property type="entry name" value="VACUOLAR MEMBRANE PROTEASE"/>
    <property type="match status" value="1"/>
</dbReference>
<keyword evidence="11" id="KW-0472">Membrane</keyword>
<comment type="similarity">
    <text evidence="4">Belongs to the peptidase M28 family.</text>
</comment>
<comment type="cofactor">
    <cofactor evidence="1">
        <name>Zn(2+)</name>
        <dbReference type="ChEBI" id="CHEBI:29105"/>
    </cofactor>
</comment>
<keyword evidence="11" id="KW-0812">Transmembrane</keyword>
<dbReference type="EMBL" id="JAOAOG010000166">
    <property type="protein sequence ID" value="KAJ6244216.1"/>
    <property type="molecule type" value="Genomic_DNA"/>
</dbReference>
<evidence type="ECO:0000256" key="1">
    <source>
        <dbReference type="ARBA" id="ARBA00001947"/>
    </source>
</evidence>
<gene>
    <name evidence="13" type="ORF">M0813_21480</name>
</gene>
<comment type="subcellular location">
    <subcellularLocation>
        <location evidence="3">Vacuole membrane</location>
        <topology evidence="3">Multi-pass membrane protein</topology>
    </subcellularLocation>
</comment>
<keyword evidence="8" id="KW-0325">Glycoprotein</keyword>
<evidence type="ECO:0000256" key="9">
    <source>
        <dbReference type="ARBA" id="ARBA00031512"/>
    </source>
</evidence>
<proteinExistence type="inferred from homology"/>
<dbReference type="Pfam" id="PF04389">
    <property type="entry name" value="Peptidase_M28"/>
    <property type="match status" value="1"/>
</dbReference>
<evidence type="ECO:0000256" key="6">
    <source>
        <dbReference type="ARBA" id="ARBA00022554"/>
    </source>
</evidence>
<evidence type="ECO:0000256" key="11">
    <source>
        <dbReference type="SAM" id="Phobius"/>
    </source>
</evidence>
<dbReference type="InterPro" id="IPR045175">
    <property type="entry name" value="M28_fam"/>
</dbReference>
<evidence type="ECO:0000259" key="12">
    <source>
        <dbReference type="Pfam" id="PF04389"/>
    </source>
</evidence>
<feature type="compositionally biased region" description="Basic residues" evidence="10">
    <location>
        <begin position="450"/>
        <end position="461"/>
    </location>
</feature>
<organism evidence="13 14">
    <name type="scientific">Anaeramoeba flamelloides</name>
    <dbReference type="NCBI Taxonomy" id="1746091"/>
    <lineage>
        <taxon>Eukaryota</taxon>
        <taxon>Metamonada</taxon>
        <taxon>Anaeramoebidae</taxon>
        <taxon>Anaeramoeba</taxon>
    </lineage>
</organism>
<evidence type="ECO:0000313" key="14">
    <source>
        <dbReference type="Proteomes" id="UP001150062"/>
    </source>
</evidence>
<evidence type="ECO:0000256" key="7">
    <source>
        <dbReference type="ARBA" id="ARBA00022989"/>
    </source>
</evidence>
<evidence type="ECO:0000256" key="3">
    <source>
        <dbReference type="ARBA" id="ARBA00004128"/>
    </source>
</evidence>
<dbReference type="SUPFAM" id="SSF53187">
    <property type="entry name" value="Zn-dependent exopeptidases"/>
    <property type="match status" value="1"/>
</dbReference>
<dbReference type="PANTHER" id="PTHR12147">
    <property type="entry name" value="METALLOPEPTIDASE M28 FAMILY MEMBER"/>
    <property type="match status" value="1"/>
</dbReference>
<evidence type="ECO:0000256" key="5">
    <source>
        <dbReference type="ARBA" id="ARBA00017435"/>
    </source>
</evidence>
<keyword evidence="14" id="KW-1185">Reference proteome</keyword>